<gene>
    <name evidence="1" type="ORF">F383_02683</name>
</gene>
<sequence length="54" mass="6007">MSIKGGKLALQMVYFCPHGLVSQPCATHGYVTRLCVPWGTLRFKVSIPYSFDMA</sequence>
<name>A0A0B0PLM3_GOSAR</name>
<dbReference type="AlphaFoldDB" id="A0A0B0PLM3"/>
<organism evidence="1 2">
    <name type="scientific">Gossypium arboreum</name>
    <name type="common">Tree cotton</name>
    <name type="synonym">Gossypium nanking</name>
    <dbReference type="NCBI Taxonomy" id="29729"/>
    <lineage>
        <taxon>Eukaryota</taxon>
        <taxon>Viridiplantae</taxon>
        <taxon>Streptophyta</taxon>
        <taxon>Embryophyta</taxon>
        <taxon>Tracheophyta</taxon>
        <taxon>Spermatophyta</taxon>
        <taxon>Magnoliopsida</taxon>
        <taxon>eudicotyledons</taxon>
        <taxon>Gunneridae</taxon>
        <taxon>Pentapetalae</taxon>
        <taxon>rosids</taxon>
        <taxon>malvids</taxon>
        <taxon>Malvales</taxon>
        <taxon>Malvaceae</taxon>
        <taxon>Malvoideae</taxon>
        <taxon>Gossypium</taxon>
    </lineage>
</organism>
<proteinExistence type="predicted"/>
<dbReference type="Proteomes" id="UP000032142">
    <property type="component" value="Unassembled WGS sequence"/>
</dbReference>
<accession>A0A0B0PLM3</accession>
<keyword evidence="2" id="KW-1185">Reference proteome</keyword>
<reference evidence="2" key="1">
    <citation type="submission" date="2014-09" db="EMBL/GenBank/DDBJ databases">
        <authorList>
            <person name="Mudge J."/>
            <person name="Ramaraj T."/>
            <person name="Lindquist I.E."/>
            <person name="Bharti A.K."/>
            <person name="Sundararajan A."/>
            <person name="Cameron C.T."/>
            <person name="Woodward J.E."/>
            <person name="May G.D."/>
            <person name="Brubaker C."/>
            <person name="Broadhvest J."/>
            <person name="Wilkins T.A."/>
        </authorList>
    </citation>
    <scope>NUCLEOTIDE SEQUENCE</scope>
    <source>
        <strain evidence="2">cv. AKA8401</strain>
    </source>
</reference>
<evidence type="ECO:0000313" key="1">
    <source>
        <dbReference type="EMBL" id="KHG24291.1"/>
    </source>
</evidence>
<protein>
    <submittedName>
        <fullName evidence="1">Uncharacterized protein</fullName>
    </submittedName>
</protein>
<evidence type="ECO:0000313" key="2">
    <source>
        <dbReference type="Proteomes" id="UP000032142"/>
    </source>
</evidence>
<dbReference type="EMBL" id="KN428263">
    <property type="protein sequence ID" value="KHG24291.1"/>
    <property type="molecule type" value="Genomic_DNA"/>
</dbReference>